<feature type="domain" description="GHMP kinase C-terminal" evidence="13">
    <location>
        <begin position="296"/>
        <end position="380"/>
    </location>
</feature>
<evidence type="ECO:0000256" key="3">
    <source>
        <dbReference type="ARBA" id="ARBA00022679"/>
    </source>
</evidence>
<organism evidence="15 16">
    <name type="scientific">Bythopirellula goksoeyrii</name>
    <dbReference type="NCBI Taxonomy" id="1400387"/>
    <lineage>
        <taxon>Bacteria</taxon>
        <taxon>Pseudomonadati</taxon>
        <taxon>Planctomycetota</taxon>
        <taxon>Planctomycetia</taxon>
        <taxon>Pirellulales</taxon>
        <taxon>Lacipirellulaceae</taxon>
        <taxon>Bythopirellula</taxon>
    </lineage>
</organism>
<keyword evidence="16" id="KW-1185">Reference proteome</keyword>
<evidence type="ECO:0000256" key="5">
    <source>
        <dbReference type="ARBA" id="ARBA00022741"/>
    </source>
</evidence>
<evidence type="ECO:0000256" key="2">
    <source>
        <dbReference type="ARBA" id="ARBA00022490"/>
    </source>
</evidence>
<dbReference type="AlphaFoldDB" id="A0A5B9QC64"/>
<dbReference type="InterPro" id="IPR000705">
    <property type="entry name" value="Galactokinase"/>
</dbReference>
<dbReference type="PRINTS" id="PR00473">
    <property type="entry name" value="GALCTOKINASE"/>
</dbReference>
<dbReference type="InterPro" id="IPR019741">
    <property type="entry name" value="Galactokinase_CS"/>
</dbReference>
<dbReference type="Pfam" id="PF08544">
    <property type="entry name" value="GHMP_kinases_C"/>
    <property type="match status" value="1"/>
</dbReference>
<dbReference type="FunFam" id="3.30.230.10:FF:000017">
    <property type="entry name" value="Galactokinase"/>
    <property type="match status" value="1"/>
</dbReference>
<evidence type="ECO:0000256" key="9">
    <source>
        <dbReference type="ARBA" id="ARBA00023144"/>
    </source>
</evidence>
<sequence length="403" mass="43337">MAMSKPSPTDNLSLADLAKRAAKTFQERFDRTASIVVAAPGRVNIIGEHTDYNDGFVLPMAIDRYTVVAGDGSDDGRTVRAARICSTTMDEEQAICLAGEHSPPLPTWAKYIRGVFDAAAEHGIVPPVFDAVIDSNVPLGGGLSSSAALEVATATFLEEITGSRLDPKTKALVCQQAEHQGAGVPCGIMDQFSSVLCEEGHLMLLDCRNQETTMVPLADPSVTVLIINSNVKHELTGGEYAERRQQCEAAAKILQVSALREANLTDLENNRDNLDDVHFRRAQHVIGEIERTTQCAEAIAAGEWKRVGELMYGSHDSLRDDYEVSCKELDTLVEAARELGPEAGVIGSRMTGGGFGGCTVTLVRTDQADRIAEAICKKYHEQTGIEATAFVTPPARGAHVIKS</sequence>
<dbReference type="InterPro" id="IPR036554">
    <property type="entry name" value="GHMP_kinase_C_sf"/>
</dbReference>
<keyword evidence="4" id="KW-0479">Metal-binding</keyword>
<dbReference type="GO" id="GO:0004335">
    <property type="term" value="F:galactokinase activity"/>
    <property type="evidence" value="ECO:0007669"/>
    <property type="project" value="UniProtKB-UniRule"/>
</dbReference>
<dbReference type="PANTHER" id="PTHR10457">
    <property type="entry name" value="MEVALONATE KINASE/GALACTOKINASE"/>
    <property type="match status" value="1"/>
</dbReference>
<name>A0A5B9QC64_9BACT</name>
<dbReference type="PIRSF" id="PIRSF000530">
    <property type="entry name" value="Galactokinase"/>
    <property type="match status" value="1"/>
</dbReference>
<evidence type="ECO:0000313" key="16">
    <source>
        <dbReference type="Proteomes" id="UP000323917"/>
    </source>
</evidence>
<keyword evidence="5" id="KW-0547">Nucleotide-binding</keyword>
<accession>A0A5B9QC64</accession>
<dbReference type="SUPFAM" id="SSF54211">
    <property type="entry name" value="Ribosomal protein S5 domain 2-like"/>
    <property type="match status" value="1"/>
</dbReference>
<dbReference type="EMBL" id="CP042913">
    <property type="protein sequence ID" value="QEG35175.1"/>
    <property type="molecule type" value="Genomic_DNA"/>
</dbReference>
<feature type="domain" description="GHMP kinase N-terminal" evidence="12">
    <location>
        <begin position="111"/>
        <end position="196"/>
    </location>
</feature>
<evidence type="ECO:0000256" key="11">
    <source>
        <dbReference type="NCBIfam" id="TIGR00131"/>
    </source>
</evidence>
<dbReference type="Gene3D" id="3.30.70.890">
    <property type="entry name" value="GHMP kinase, C-terminal domain"/>
    <property type="match status" value="1"/>
</dbReference>
<dbReference type="InterPro" id="IPR019539">
    <property type="entry name" value="GalKase_N"/>
</dbReference>
<evidence type="ECO:0000256" key="10">
    <source>
        <dbReference type="ARBA" id="ARBA00023277"/>
    </source>
</evidence>
<dbReference type="KEGG" id="bgok:Pr1d_24680"/>
<evidence type="ECO:0000259" key="12">
    <source>
        <dbReference type="Pfam" id="PF00288"/>
    </source>
</evidence>
<dbReference type="InterPro" id="IPR014721">
    <property type="entry name" value="Ribsml_uS5_D2-typ_fold_subgr"/>
</dbReference>
<dbReference type="InterPro" id="IPR020568">
    <property type="entry name" value="Ribosomal_Su5_D2-typ_SF"/>
</dbReference>
<dbReference type="InterPro" id="IPR006206">
    <property type="entry name" value="Mevalonate/galactokinase"/>
</dbReference>
<dbReference type="Pfam" id="PF00288">
    <property type="entry name" value="GHMP_kinases_N"/>
    <property type="match status" value="1"/>
</dbReference>
<keyword evidence="6 15" id="KW-0418">Kinase</keyword>
<dbReference type="FunFam" id="3.30.70.890:FF:000001">
    <property type="entry name" value="Galactokinase"/>
    <property type="match status" value="1"/>
</dbReference>
<keyword evidence="3 15" id="KW-0808">Transferase</keyword>
<evidence type="ECO:0000256" key="7">
    <source>
        <dbReference type="ARBA" id="ARBA00022840"/>
    </source>
</evidence>
<dbReference type="SUPFAM" id="SSF55060">
    <property type="entry name" value="GHMP Kinase, C-terminal domain"/>
    <property type="match status" value="1"/>
</dbReference>
<gene>
    <name evidence="15" type="primary">galK</name>
    <name evidence="15" type="ORF">Pr1d_24680</name>
</gene>
<protein>
    <recommendedName>
        <fullName evidence="11">Galactokinase</fullName>
        <ecNumber evidence="11">2.7.1.6</ecNumber>
    </recommendedName>
</protein>
<keyword evidence="2" id="KW-0963">Cytoplasm</keyword>
<dbReference type="InterPro" id="IPR013750">
    <property type="entry name" value="GHMP_kinase_C_dom"/>
</dbReference>
<dbReference type="EC" id="2.7.1.6" evidence="11"/>
<evidence type="ECO:0000256" key="1">
    <source>
        <dbReference type="ARBA" id="ARBA00006566"/>
    </source>
</evidence>
<reference evidence="15 16" key="1">
    <citation type="submission" date="2019-08" db="EMBL/GenBank/DDBJ databases">
        <title>Deep-cultivation of Planctomycetes and their phenomic and genomic characterization uncovers novel biology.</title>
        <authorList>
            <person name="Wiegand S."/>
            <person name="Jogler M."/>
            <person name="Boedeker C."/>
            <person name="Pinto D."/>
            <person name="Vollmers J."/>
            <person name="Rivas-Marin E."/>
            <person name="Kohn T."/>
            <person name="Peeters S.H."/>
            <person name="Heuer A."/>
            <person name="Rast P."/>
            <person name="Oberbeckmann S."/>
            <person name="Bunk B."/>
            <person name="Jeske O."/>
            <person name="Meyerdierks A."/>
            <person name="Storesund J.E."/>
            <person name="Kallscheuer N."/>
            <person name="Luecker S."/>
            <person name="Lage O.M."/>
            <person name="Pohl T."/>
            <person name="Merkel B.J."/>
            <person name="Hornburger P."/>
            <person name="Mueller R.-W."/>
            <person name="Bruemmer F."/>
            <person name="Labrenz M."/>
            <person name="Spormann A.M."/>
            <person name="Op den Camp H."/>
            <person name="Overmann J."/>
            <person name="Amann R."/>
            <person name="Jetten M.S.M."/>
            <person name="Mascher T."/>
            <person name="Medema M.H."/>
            <person name="Devos D.P."/>
            <person name="Kaster A.-K."/>
            <person name="Ovreas L."/>
            <person name="Rohde M."/>
            <person name="Galperin M.Y."/>
            <person name="Jogler C."/>
        </authorList>
    </citation>
    <scope>NUCLEOTIDE SEQUENCE [LARGE SCALE GENOMIC DNA]</scope>
    <source>
        <strain evidence="15 16">Pr1d</strain>
    </source>
</reference>
<comment type="similarity">
    <text evidence="1">Belongs to the GHMP kinase family. GalK subfamily.</text>
</comment>
<dbReference type="InterPro" id="IPR006204">
    <property type="entry name" value="GHMP_kinase_N_dom"/>
</dbReference>
<dbReference type="GO" id="GO:0046872">
    <property type="term" value="F:metal ion binding"/>
    <property type="evidence" value="ECO:0007669"/>
    <property type="project" value="UniProtKB-KW"/>
</dbReference>
<dbReference type="PRINTS" id="PR00959">
    <property type="entry name" value="MEVGALKINASE"/>
</dbReference>
<dbReference type="GO" id="GO:0005524">
    <property type="term" value="F:ATP binding"/>
    <property type="evidence" value="ECO:0007669"/>
    <property type="project" value="UniProtKB-UniRule"/>
</dbReference>
<keyword evidence="8" id="KW-0460">Magnesium</keyword>
<feature type="domain" description="Galactokinase N-terminal" evidence="14">
    <location>
        <begin position="23"/>
        <end position="70"/>
    </location>
</feature>
<dbReference type="PANTHER" id="PTHR10457:SF7">
    <property type="entry name" value="GALACTOKINASE-RELATED"/>
    <property type="match status" value="1"/>
</dbReference>
<dbReference type="OrthoDB" id="250531at2"/>
<keyword evidence="7" id="KW-0067">ATP-binding</keyword>
<dbReference type="PROSITE" id="PS00627">
    <property type="entry name" value="GHMP_KINASES_ATP"/>
    <property type="match status" value="1"/>
</dbReference>
<dbReference type="PROSITE" id="PS00106">
    <property type="entry name" value="GALACTOKINASE"/>
    <property type="match status" value="1"/>
</dbReference>
<keyword evidence="9" id="KW-0299">Galactose metabolism</keyword>
<keyword evidence="10" id="KW-0119">Carbohydrate metabolism</keyword>
<dbReference type="Pfam" id="PF10509">
    <property type="entry name" value="GalKase_gal_bdg"/>
    <property type="match status" value="1"/>
</dbReference>
<dbReference type="NCBIfam" id="TIGR00131">
    <property type="entry name" value="gal_kin"/>
    <property type="match status" value="1"/>
</dbReference>
<dbReference type="GO" id="GO:0005829">
    <property type="term" value="C:cytosol"/>
    <property type="evidence" value="ECO:0007669"/>
    <property type="project" value="TreeGrafter"/>
</dbReference>
<evidence type="ECO:0000256" key="4">
    <source>
        <dbReference type="ARBA" id="ARBA00022723"/>
    </source>
</evidence>
<evidence type="ECO:0000259" key="14">
    <source>
        <dbReference type="Pfam" id="PF10509"/>
    </source>
</evidence>
<evidence type="ECO:0000256" key="6">
    <source>
        <dbReference type="ARBA" id="ARBA00022777"/>
    </source>
</evidence>
<dbReference type="GO" id="GO:0006012">
    <property type="term" value="P:galactose metabolic process"/>
    <property type="evidence" value="ECO:0007669"/>
    <property type="project" value="UniProtKB-UniRule"/>
</dbReference>
<evidence type="ECO:0000259" key="13">
    <source>
        <dbReference type="Pfam" id="PF08544"/>
    </source>
</evidence>
<evidence type="ECO:0000313" key="15">
    <source>
        <dbReference type="EMBL" id="QEG35175.1"/>
    </source>
</evidence>
<dbReference type="InterPro" id="IPR006203">
    <property type="entry name" value="GHMP_knse_ATP-bd_CS"/>
</dbReference>
<proteinExistence type="inferred from homology"/>
<dbReference type="Gene3D" id="3.30.230.10">
    <property type="match status" value="1"/>
</dbReference>
<evidence type="ECO:0000256" key="8">
    <source>
        <dbReference type="ARBA" id="ARBA00022842"/>
    </source>
</evidence>
<dbReference type="Proteomes" id="UP000323917">
    <property type="component" value="Chromosome"/>
</dbReference>